<dbReference type="Proteomes" id="UP001198439">
    <property type="component" value="Unassembled WGS sequence"/>
</dbReference>
<protein>
    <recommendedName>
        <fullName evidence="1">Glutamine amidotransferase type-2 domain-containing protein</fullName>
    </recommendedName>
</protein>
<evidence type="ECO:0000259" key="1">
    <source>
        <dbReference type="PROSITE" id="PS51278"/>
    </source>
</evidence>
<dbReference type="AlphaFoldDB" id="A0AAW4VXV5"/>
<dbReference type="Gene3D" id="3.60.20.10">
    <property type="entry name" value="Glutamine Phosphoribosylpyrophosphate, subunit 1, domain 1"/>
    <property type="match status" value="1"/>
</dbReference>
<comment type="caution">
    <text evidence="2">The sequence shown here is derived from an EMBL/GenBank/DDBJ whole genome shotgun (WGS) entry which is preliminary data.</text>
</comment>
<name>A0AAW4VXV5_9FIRM</name>
<sequence length="82" mass="9324">VLDRNGLRPARYYITHDDKIIFASEVGVVDVEPENVKERRHLKPGQLLFVDLEKGALIPSDELKAQVSLEKPYAEHLEDSVI</sequence>
<feature type="non-terminal residue" evidence="2">
    <location>
        <position position="1"/>
    </location>
</feature>
<accession>A0AAW4VXV5</accession>
<reference evidence="2" key="1">
    <citation type="submission" date="2021-10" db="EMBL/GenBank/DDBJ databases">
        <title>Collection of gut derived symbiotic bacterial strains cultured from healthy donors.</title>
        <authorList>
            <person name="Lin H."/>
            <person name="Littmann E."/>
            <person name="Kohout C."/>
            <person name="Pamer E.G."/>
        </authorList>
    </citation>
    <scope>NUCLEOTIDE SEQUENCE</scope>
    <source>
        <strain evidence="2">DFI.4.48</strain>
    </source>
</reference>
<evidence type="ECO:0000313" key="2">
    <source>
        <dbReference type="EMBL" id="MCB8611619.1"/>
    </source>
</evidence>
<dbReference type="EMBL" id="JAJDKZ010000216">
    <property type="protein sequence ID" value="MCB8611619.1"/>
    <property type="molecule type" value="Genomic_DNA"/>
</dbReference>
<organism evidence="2 3">
    <name type="scientific">Faecalibacillus faecis</name>
    <dbReference type="NCBI Taxonomy" id="1982628"/>
    <lineage>
        <taxon>Bacteria</taxon>
        <taxon>Bacillati</taxon>
        <taxon>Bacillota</taxon>
        <taxon>Erysipelotrichia</taxon>
        <taxon>Erysipelotrichales</taxon>
        <taxon>Coprobacillaceae</taxon>
        <taxon>Faecalibacillus</taxon>
    </lineage>
</organism>
<dbReference type="PROSITE" id="PS51278">
    <property type="entry name" value="GATASE_TYPE_2"/>
    <property type="match status" value="1"/>
</dbReference>
<gene>
    <name evidence="2" type="ORF">LJD69_13580</name>
</gene>
<evidence type="ECO:0000313" key="3">
    <source>
        <dbReference type="Proteomes" id="UP001198439"/>
    </source>
</evidence>
<feature type="domain" description="Glutamine amidotransferase type-2" evidence="1">
    <location>
        <begin position="1"/>
        <end position="53"/>
    </location>
</feature>
<dbReference type="RefSeq" id="WP_227280187.1">
    <property type="nucleotide sequence ID" value="NZ_JAJDKZ010000216.1"/>
</dbReference>
<dbReference type="InterPro" id="IPR017932">
    <property type="entry name" value="GATase_2_dom"/>
</dbReference>
<dbReference type="Pfam" id="PF00310">
    <property type="entry name" value="GATase_2"/>
    <property type="match status" value="1"/>
</dbReference>
<feature type="non-terminal residue" evidence="2">
    <location>
        <position position="82"/>
    </location>
</feature>
<dbReference type="InterPro" id="IPR029055">
    <property type="entry name" value="Ntn_hydrolases_N"/>
</dbReference>
<proteinExistence type="predicted"/>
<dbReference type="SUPFAM" id="SSF56235">
    <property type="entry name" value="N-terminal nucleophile aminohydrolases (Ntn hydrolases)"/>
    <property type="match status" value="1"/>
</dbReference>